<sequence>MISNLYKSNGIFWIIIMCKCVLGNDPFIHIGGNEMHLFSPAKPQVNSLDTPQANSRSFQYNINNLPPSPLSSSSPSSTPPQTLERPSAQPPANSILQSNLNPVQANLANSQPVANSTSTPNLTPKPAAPAPVDVNSELKSLLQKQGVNFLQSFGPAFAREFGAPLARNIAPQLADRLGPPLAEKVALPLIQKVGFPLAKRVGLPLAKKLGGLVLKRIGL</sequence>
<protein>
    <submittedName>
        <fullName evidence="2">Uncharacterized protein</fullName>
    </submittedName>
</protein>
<proteinExistence type="predicted"/>
<feature type="region of interest" description="Disordered" evidence="1">
    <location>
        <begin position="57"/>
        <end position="96"/>
    </location>
</feature>
<evidence type="ECO:0000313" key="2">
    <source>
        <dbReference type="EMBL" id="KTE92594.1"/>
    </source>
</evidence>
<feature type="compositionally biased region" description="Low complexity" evidence="1">
    <location>
        <begin position="70"/>
        <end position="80"/>
    </location>
</feature>
<gene>
    <name evidence="2" type="ORF">AT727_18930</name>
</gene>
<dbReference type="AlphaFoldDB" id="A0A0W1JLZ2"/>
<dbReference type="EMBL" id="LOCK01000013">
    <property type="protein sequence ID" value="KTE92594.1"/>
    <property type="molecule type" value="Genomic_DNA"/>
</dbReference>
<evidence type="ECO:0000256" key="1">
    <source>
        <dbReference type="SAM" id="MobiDB-lite"/>
    </source>
</evidence>
<comment type="caution">
    <text evidence="2">The sequence shown here is derived from an EMBL/GenBank/DDBJ whole genome shotgun (WGS) entry which is preliminary data.</text>
</comment>
<dbReference type="Proteomes" id="UP000054623">
    <property type="component" value="Unassembled WGS sequence"/>
</dbReference>
<feature type="compositionally biased region" description="Polar residues" evidence="1">
    <location>
        <begin position="111"/>
        <end position="122"/>
    </location>
</feature>
<accession>A0A0W1JLZ2</accession>
<feature type="region of interest" description="Disordered" evidence="1">
    <location>
        <begin position="111"/>
        <end position="131"/>
    </location>
</feature>
<organism evidence="2 3">
    <name type="scientific">Desulfitobacterium hafniense</name>
    <name type="common">Desulfitobacterium frappieri</name>
    <dbReference type="NCBI Taxonomy" id="49338"/>
    <lineage>
        <taxon>Bacteria</taxon>
        <taxon>Bacillati</taxon>
        <taxon>Bacillota</taxon>
        <taxon>Clostridia</taxon>
        <taxon>Eubacteriales</taxon>
        <taxon>Desulfitobacteriaceae</taxon>
        <taxon>Desulfitobacterium</taxon>
    </lineage>
</organism>
<name>A0A0W1JLZ2_DESHA</name>
<dbReference type="OrthoDB" id="9951962at2"/>
<reference evidence="2 3" key="1">
    <citation type="submission" date="2015-12" db="EMBL/GenBank/DDBJ databases">
        <title>Draft Genome Sequence of Desulfitobacterium hafniense Strain DH, a Sulfate-reducing Bacterium Isolated from Paddy Soils.</title>
        <authorList>
            <person name="Bao P."/>
            <person name="Zhang X."/>
            <person name="Li G."/>
        </authorList>
    </citation>
    <scope>NUCLEOTIDE SEQUENCE [LARGE SCALE GENOMIC DNA]</scope>
    <source>
        <strain evidence="2 3">DH</strain>
    </source>
</reference>
<evidence type="ECO:0000313" key="3">
    <source>
        <dbReference type="Proteomes" id="UP000054623"/>
    </source>
</evidence>